<proteinExistence type="predicted"/>
<feature type="non-terminal residue" evidence="2">
    <location>
        <position position="170"/>
    </location>
</feature>
<evidence type="ECO:0000313" key="2">
    <source>
        <dbReference type="EMBL" id="CAH2052823.1"/>
    </source>
</evidence>
<gene>
    <name evidence="2" type="ORF">IPOD504_LOCUS8393</name>
</gene>
<reference evidence="2" key="1">
    <citation type="submission" date="2022-03" db="EMBL/GenBank/DDBJ databases">
        <authorList>
            <person name="Martin H S."/>
        </authorList>
    </citation>
    <scope>NUCLEOTIDE SEQUENCE</scope>
</reference>
<keyword evidence="3" id="KW-1185">Reference proteome</keyword>
<dbReference type="Proteomes" id="UP000837857">
    <property type="component" value="Chromosome 20"/>
</dbReference>
<sequence length="170" mass="18018">MAEHTSHWVTRPSIPFLMTTSYSSFNNPQIPSLPRATSLLRERGGAATAGRSPASPAALARTPANACTGPILEDNYAATNLLDSLSKHTRAHVGHNEATEGRPPFIITDGTTPNPVAQSVEPRETVSSQGRAARERDPNKSQTVRTAALTADAASIRQVSLSPPRTAKVS</sequence>
<feature type="region of interest" description="Disordered" evidence="1">
    <location>
        <begin position="42"/>
        <end position="61"/>
    </location>
</feature>
<dbReference type="EMBL" id="OW152832">
    <property type="protein sequence ID" value="CAH2052823.1"/>
    <property type="molecule type" value="Genomic_DNA"/>
</dbReference>
<feature type="region of interest" description="Disordered" evidence="1">
    <location>
        <begin position="92"/>
        <end position="146"/>
    </location>
</feature>
<name>A0ABN8IFC2_9NEOP</name>
<accession>A0ABN8IFC2</accession>
<organism evidence="2 3">
    <name type="scientific">Iphiclides podalirius</name>
    <name type="common">scarce swallowtail</name>
    <dbReference type="NCBI Taxonomy" id="110791"/>
    <lineage>
        <taxon>Eukaryota</taxon>
        <taxon>Metazoa</taxon>
        <taxon>Ecdysozoa</taxon>
        <taxon>Arthropoda</taxon>
        <taxon>Hexapoda</taxon>
        <taxon>Insecta</taxon>
        <taxon>Pterygota</taxon>
        <taxon>Neoptera</taxon>
        <taxon>Endopterygota</taxon>
        <taxon>Lepidoptera</taxon>
        <taxon>Glossata</taxon>
        <taxon>Ditrysia</taxon>
        <taxon>Papilionoidea</taxon>
        <taxon>Papilionidae</taxon>
        <taxon>Papilioninae</taxon>
        <taxon>Iphiclides</taxon>
    </lineage>
</organism>
<evidence type="ECO:0000256" key="1">
    <source>
        <dbReference type="SAM" id="MobiDB-lite"/>
    </source>
</evidence>
<evidence type="ECO:0000313" key="3">
    <source>
        <dbReference type="Proteomes" id="UP000837857"/>
    </source>
</evidence>
<protein>
    <submittedName>
        <fullName evidence="2">Uncharacterized protein</fullName>
    </submittedName>
</protein>